<evidence type="ECO:0000313" key="8">
    <source>
        <dbReference type="EMBL" id="NYI98661.1"/>
    </source>
</evidence>
<name>A0A853BVY8_9ACTN</name>
<dbReference type="GO" id="GO:0005886">
    <property type="term" value="C:plasma membrane"/>
    <property type="evidence" value="ECO:0007669"/>
    <property type="project" value="UniProtKB-SubCell"/>
</dbReference>
<comment type="subcellular location">
    <subcellularLocation>
        <location evidence="1">Cell membrane</location>
        <topology evidence="1">Multi-pass membrane protein</topology>
    </subcellularLocation>
</comment>
<accession>A0A853BVY8</accession>
<comment type="similarity">
    <text evidence="2">Belongs to the CPA3 antiporters (TC 2.A.63) subunit E family.</text>
</comment>
<dbReference type="NCBIfam" id="NF006521">
    <property type="entry name" value="PRK08965.1-5"/>
    <property type="match status" value="1"/>
</dbReference>
<reference evidence="8 9" key="1">
    <citation type="submission" date="2020-07" db="EMBL/GenBank/DDBJ databases">
        <title>Sequencing the genomes of 1000 actinobacteria strains.</title>
        <authorList>
            <person name="Klenk H.-P."/>
        </authorList>
    </citation>
    <scope>NUCLEOTIDE SEQUENCE [LARGE SCALE GENOMIC DNA]</scope>
    <source>
        <strain evidence="8 9">DSM 45927</strain>
    </source>
</reference>
<evidence type="ECO:0000256" key="5">
    <source>
        <dbReference type="ARBA" id="ARBA00022989"/>
    </source>
</evidence>
<evidence type="ECO:0000256" key="2">
    <source>
        <dbReference type="ARBA" id="ARBA00006228"/>
    </source>
</evidence>
<evidence type="ECO:0000313" key="9">
    <source>
        <dbReference type="Proteomes" id="UP000575985"/>
    </source>
</evidence>
<keyword evidence="3" id="KW-1003">Cell membrane</keyword>
<feature type="compositionally biased region" description="Basic and acidic residues" evidence="7">
    <location>
        <begin position="1"/>
        <end position="11"/>
    </location>
</feature>
<evidence type="ECO:0000256" key="3">
    <source>
        <dbReference type="ARBA" id="ARBA00022475"/>
    </source>
</evidence>
<evidence type="ECO:0000256" key="4">
    <source>
        <dbReference type="ARBA" id="ARBA00022692"/>
    </source>
</evidence>
<dbReference type="PANTHER" id="PTHR34584:SF1">
    <property type="entry name" value="NA(+)_H(+) ANTIPORTER SUBUNIT E1"/>
    <property type="match status" value="1"/>
</dbReference>
<keyword evidence="4" id="KW-0812">Transmembrane</keyword>
<dbReference type="PANTHER" id="PTHR34584">
    <property type="entry name" value="NA(+)/H(+) ANTIPORTER SUBUNIT E1"/>
    <property type="match status" value="1"/>
</dbReference>
<proteinExistence type="inferred from homology"/>
<keyword evidence="5" id="KW-1133">Transmembrane helix</keyword>
<evidence type="ECO:0000256" key="1">
    <source>
        <dbReference type="ARBA" id="ARBA00004651"/>
    </source>
</evidence>
<organism evidence="8 9">
    <name type="scientific">Streptomonospora nanhaiensis</name>
    <dbReference type="NCBI Taxonomy" id="1323731"/>
    <lineage>
        <taxon>Bacteria</taxon>
        <taxon>Bacillati</taxon>
        <taxon>Actinomycetota</taxon>
        <taxon>Actinomycetes</taxon>
        <taxon>Streptosporangiales</taxon>
        <taxon>Nocardiopsidaceae</taxon>
        <taxon>Streptomonospora</taxon>
    </lineage>
</organism>
<dbReference type="Proteomes" id="UP000575985">
    <property type="component" value="Unassembled WGS sequence"/>
</dbReference>
<keyword evidence="6" id="KW-0472">Membrane</keyword>
<gene>
    <name evidence="8" type="ORF">HNR12_004938</name>
</gene>
<dbReference type="RefSeq" id="WP_308118649.1">
    <property type="nucleotide sequence ID" value="NZ_JACCFO010000001.1"/>
</dbReference>
<comment type="caution">
    <text evidence="8">The sequence shown here is derived from an EMBL/GenBank/DDBJ whole genome shotgun (WGS) entry which is preliminary data.</text>
</comment>
<evidence type="ECO:0000256" key="7">
    <source>
        <dbReference type="SAM" id="MobiDB-lite"/>
    </source>
</evidence>
<dbReference type="EMBL" id="JACCFO010000001">
    <property type="protein sequence ID" value="NYI98661.1"/>
    <property type="molecule type" value="Genomic_DNA"/>
</dbReference>
<dbReference type="GO" id="GO:0008324">
    <property type="term" value="F:monoatomic cation transmembrane transporter activity"/>
    <property type="evidence" value="ECO:0007669"/>
    <property type="project" value="InterPro"/>
</dbReference>
<evidence type="ECO:0000256" key="6">
    <source>
        <dbReference type="ARBA" id="ARBA00023136"/>
    </source>
</evidence>
<dbReference type="InterPro" id="IPR002758">
    <property type="entry name" value="Cation_antiport_E"/>
</dbReference>
<dbReference type="Pfam" id="PF01899">
    <property type="entry name" value="MNHE"/>
    <property type="match status" value="1"/>
</dbReference>
<sequence>MSADERGERAVGEAATGAAEAPERRTPVQRVVGRLPTVVWLTLMWVILWGDPSPGTVVAGAGVATACYAAAKLPHLPVRLRFRPLHVLLLVGHIVWDMFASSVRVSVHALWRPERMRGVIVEVPMRTDSDLLLALVTGGLSLITGSLVIELNREEGVLYVHGTPIESERSVRQLRRQVRRTEKLFVWAFGTAADIEEFEREDRLEAEREALGAAAASRGADEGEERR</sequence>
<dbReference type="AlphaFoldDB" id="A0A853BVY8"/>
<protein>
    <submittedName>
        <fullName evidence="8">Multicomponent Na+:H+ antiporter subunit E</fullName>
    </submittedName>
</protein>
<feature type="region of interest" description="Disordered" evidence="7">
    <location>
        <begin position="1"/>
        <end position="23"/>
    </location>
</feature>
<keyword evidence="9" id="KW-1185">Reference proteome</keyword>